<organism evidence="2 3">
    <name type="scientific">Zymoseptoria brevis</name>
    <dbReference type="NCBI Taxonomy" id="1047168"/>
    <lineage>
        <taxon>Eukaryota</taxon>
        <taxon>Fungi</taxon>
        <taxon>Dikarya</taxon>
        <taxon>Ascomycota</taxon>
        <taxon>Pezizomycotina</taxon>
        <taxon>Dothideomycetes</taxon>
        <taxon>Dothideomycetidae</taxon>
        <taxon>Mycosphaerellales</taxon>
        <taxon>Mycosphaerellaceae</taxon>
        <taxon>Zymoseptoria</taxon>
    </lineage>
</organism>
<feature type="compositionally biased region" description="Acidic residues" evidence="1">
    <location>
        <begin position="40"/>
        <end position="52"/>
    </location>
</feature>
<dbReference type="Proteomes" id="UP000033647">
    <property type="component" value="Unassembled WGS sequence"/>
</dbReference>
<feature type="region of interest" description="Disordered" evidence="1">
    <location>
        <begin position="1"/>
        <end position="77"/>
    </location>
</feature>
<name>A0A0F4GHQ2_9PEZI</name>
<dbReference type="AlphaFoldDB" id="A0A0F4GHQ2"/>
<evidence type="ECO:0000256" key="1">
    <source>
        <dbReference type="SAM" id="MobiDB-lite"/>
    </source>
</evidence>
<evidence type="ECO:0000313" key="3">
    <source>
        <dbReference type="Proteomes" id="UP000033647"/>
    </source>
</evidence>
<evidence type="ECO:0000313" key="2">
    <source>
        <dbReference type="EMBL" id="KJX95730.1"/>
    </source>
</evidence>
<dbReference type="EMBL" id="LAFY01001076">
    <property type="protein sequence ID" value="KJX95730.1"/>
    <property type="molecule type" value="Genomic_DNA"/>
</dbReference>
<keyword evidence="3" id="KW-1185">Reference proteome</keyword>
<protein>
    <submittedName>
        <fullName evidence="2">Uncharacterized protein</fullName>
    </submittedName>
</protein>
<feature type="compositionally biased region" description="Basic and acidic residues" evidence="1">
    <location>
        <begin position="1"/>
        <end position="27"/>
    </location>
</feature>
<comment type="caution">
    <text evidence="2">The sequence shown here is derived from an EMBL/GenBank/DDBJ whole genome shotgun (WGS) entry which is preliminary data.</text>
</comment>
<accession>A0A0F4GHQ2</accession>
<sequence length="378" mass="43079">MEHNDQTEPIQEADHVERVVEHEDNVVMRDATPEPAAQEDALDEQVAGDEESVVMRDVTSEQESDSDDDSRPRAPPLSFATIAWPESLANAIQPRVSYEPFDASSILQSATVDGRELKFGPIHTRNALIALVKETYEFASRTVKKMKGTYIDIPMWDNLDLHLVVERQDHDYNVAADASVIIAQTEEMVRVGKEAVSKQYLIQSYYARTIRMDRDRHRAETNTMLHHKELERQLYLAADGQKESPKRTTLERRIRFWNILEALREAGCFLLIMCCDKSLANAVMDGNLNTEDLISWDAMLRKVYLRECERLRQEAAGNLRAWSAIPEPIRPLVEQRESATIEDIWNGLCGRWLSGSSAEQFNRRGAGGLRTLQTPLLD</sequence>
<gene>
    <name evidence="2" type="ORF">TI39_contig1085g00001</name>
</gene>
<reference evidence="2 3" key="1">
    <citation type="submission" date="2015-03" db="EMBL/GenBank/DDBJ databases">
        <title>RNA-seq based gene annotation and comparative genomics of four Zymoseptoria species reveal species-specific pathogenicity related genes and transposable element activity.</title>
        <authorList>
            <person name="Grandaubert J."/>
            <person name="Bhattacharyya A."/>
            <person name="Stukenbrock E.H."/>
        </authorList>
    </citation>
    <scope>NUCLEOTIDE SEQUENCE [LARGE SCALE GENOMIC DNA]</scope>
    <source>
        <strain evidence="2 3">Zb18110</strain>
    </source>
</reference>
<proteinExistence type="predicted"/>